<accession>X1UN91</accession>
<comment type="caution">
    <text evidence="1">The sequence shown here is derived from an EMBL/GenBank/DDBJ whole genome shotgun (WGS) entry which is preliminary data.</text>
</comment>
<evidence type="ECO:0008006" key="2">
    <source>
        <dbReference type="Google" id="ProtNLM"/>
    </source>
</evidence>
<dbReference type="InterPro" id="IPR038071">
    <property type="entry name" value="UROD/MetE-like_sf"/>
</dbReference>
<dbReference type="AlphaFoldDB" id="X1UN91"/>
<proteinExistence type="predicted"/>
<name>X1UN91_9ZZZZ</name>
<dbReference type="SUPFAM" id="SSF51726">
    <property type="entry name" value="UROD/MetE-like"/>
    <property type="match status" value="1"/>
</dbReference>
<sequence length="35" mass="4010">KRGGYIFCPSHDLQIDTPLENILAIYEEVTGKKFI</sequence>
<organism evidence="1">
    <name type="scientific">marine sediment metagenome</name>
    <dbReference type="NCBI Taxonomy" id="412755"/>
    <lineage>
        <taxon>unclassified sequences</taxon>
        <taxon>metagenomes</taxon>
        <taxon>ecological metagenomes</taxon>
    </lineage>
</organism>
<dbReference type="EMBL" id="BARW01037897">
    <property type="protein sequence ID" value="GAJ18954.1"/>
    <property type="molecule type" value="Genomic_DNA"/>
</dbReference>
<evidence type="ECO:0000313" key="1">
    <source>
        <dbReference type="EMBL" id="GAJ18954.1"/>
    </source>
</evidence>
<reference evidence="1" key="1">
    <citation type="journal article" date="2014" name="Front. Microbiol.">
        <title>High frequency of phylogenetically diverse reductive dehalogenase-homologous genes in deep subseafloor sedimentary metagenomes.</title>
        <authorList>
            <person name="Kawai M."/>
            <person name="Futagami T."/>
            <person name="Toyoda A."/>
            <person name="Takaki Y."/>
            <person name="Nishi S."/>
            <person name="Hori S."/>
            <person name="Arai W."/>
            <person name="Tsubouchi T."/>
            <person name="Morono Y."/>
            <person name="Uchiyama I."/>
            <person name="Ito T."/>
            <person name="Fujiyama A."/>
            <person name="Inagaki F."/>
            <person name="Takami H."/>
        </authorList>
    </citation>
    <scope>NUCLEOTIDE SEQUENCE</scope>
    <source>
        <strain evidence="1">Expedition CK06-06</strain>
    </source>
</reference>
<protein>
    <recommendedName>
        <fullName evidence="2">Uroporphyrinogen decarboxylase (URO-D) domain-containing protein</fullName>
    </recommendedName>
</protein>
<feature type="non-terminal residue" evidence="1">
    <location>
        <position position="1"/>
    </location>
</feature>
<gene>
    <name evidence="1" type="ORF">S12H4_58372</name>
</gene>
<dbReference type="Gene3D" id="3.20.20.210">
    <property type="match status" value="1"/>
</dbReference>